<dbReference type="Proteomes" id="UP000831327">
    <property type="component" value="Chromosome"/>
</dbReference>
<dbReference type="PANTHER" id="PTHR33269">
    <property type="entry name" value="NADH-UBIQUINONE OXIDOREDUCTASE CHAIN 6"/>
    <property type="match status" value="1"/>
</dbReference>
<comment type="subcellular location">
    <subcellularLocation>
        <location evidence="2">Cell membrane</location>
        <topology evidence="2">Multi-pass membrane protein</topology>
    </subcellularLocation>
</comment>
<feature type="compositionally biased region" description="Basic and acidic residues" evidence="3">
    <location>
        <begin position="213"/>
        <end position="227"/>
    </location>
</feature>
<comment type="catalytic activity">
    <reaction evidence="2">
        <text>a quinone + NADH + 5 H(+)(in) = a quinol + NAD(+) + 4 H(+)(out)</text>
        <dbReference type="Rhea" id="RHEA:57888"/>
        <dbReference type="ChEBI" id="CHEBI:15378"/>
        <dbReference type="ChEBI" id="CHEBI:24646"/>
        <dbReference type="ChEBI" id="CHEBI:57540"/>
        <dbReference type="ChEBI" id="CHEBI:57945"/>
        <dbReference type="ChEBI" id="CHEBI:132124"/>
    </reaction>
</comment>
<dbReference type="InterPro" id="IPR042106">
    <property type="entry name" value="Nuo/plastoQ_OxRdtase_6_NuoJ"/>
</dbReference>
<sequence length="227" mass="24496">MIATLAFYAFAAVLIASAVMVVTSRNPVHSVLFLILAFFNAAGLFLIAGAEFLAMILVIVYVGAVAVLFLFVVMMLDIDFAQLREGFQRYAPFGAVIGGILLLELFMVVTVWRFAPEAAALRLNPNPEGVTNAEALGRILYTDYIYLFQGSGVILLVAMIGAIVLTHRDRPGTKRQDIGAQVSRSGSVSVRQVPMGVGLKEIGIERPPSPDEAPPKQVEHHGHGGHH</sequence>
<evidence type="ECO:0000313" key="4">
    <source>
        <dbReference type="EMBL" id="BDG72577.1"/>
    </source>
</evidence>
<feature type="transmembrane region" description="Helical" evidence="2">
    <location>
        <begin position="31"/>
        <end position="50"/>
    </location>
</feature>
<reference evidence="4 5" key="1">
    <citation type="journal article" date="2016" name="Microbes Environ.">
        <title>Phylogenetically diverse aerobic anoxygenic phototrophic bacteria isolated from epilithic biofilms in Tama river, Japan.</title>
        <authorList>
            <person name="Hirose S."/>
            <person name="Matsuura K."/>
            <person name="Haruta S."/>
        </authorList>
    </citation>
    <scope>NUCLEOTIDE SEQUENCE [LARGE SCALE GENOMIC DNA]</scope>
    <source>
        <strain evidence="4 5">S08</strain>
    </source>
</reference>
<feature type="transmembrane region" description="Helical" evidence="2">
    <location>
        <begin position="90"/>
        <end position="115"/>
    </location>
</feature>
<keyword evidence="2" id="KW-0472">Membrane</keyword>
<dbReference type="InterPro" id="IPR001457">
    <property type="entry name" value="NADH_UbQ/plastoQ_OxRdtase_su6"/>
</dbReference>
<dbReference type="Pfam" id="PF00499">
    <property type="entry name" value="Oxidored_q3"/>
    <property type="match status" value="1"/>
</dbReference>
<keyword evidence="5" id="KW-1185">Reference proteome</keyword>
<dbReference type="Gene3D" id="1.20.120.1200">
    <property type="entry name" value="NADH-ubiquinone/plastoquinone oxidoreductase chain 6, subunit NuoJ"/>
    <property type="match status" value="1"/>
</dbReference>
<keyword evidence="2" id="KW-1003">Cell membrane</keyword>
<accession>A0ABN6P1S5</accession>
<dbReference type="EMBL" id="AP025637">
    <property type="protein sequence ID" value="BDG72577.1"/>
    <property type="molecule type" value="Genomic_DNA"/>
</dbReference>
<feature type="transmembrane region" description="Helical" evidence="2">
    <location>
        <begin position="56"/>
        <end position="78"/>
    </location>
</feature>
<gene>
    <name evidence="4" type="ORF">Rmf_25060</name>
</gene>
<keyword evidence="2" id="KW-0520">NAD</keyword>
<comment type="similarity">
    <text evidence="1 2">Belongs to the complex I subunit 6 family.</text>
</comment>
<proteinExistence type="inferred from homology"/>
<dbReference type="RefSeq" id="WP_244459775.1">
    <property type="nucleotide sequence ID" value="NZ_AP025637.1"/>
</dbReference>
<keyword evidence="2" id="KW-0812">Transmembrane</keyword>
<feature type="transmembrane region" description="Helical" evidence="2">
    <location>
        <begin position="6"/>
        <end position="24"/>
    </location>
</feature>
<dbReference type="EC" id="7.1.1.-" evidence="2"/>
<evidence type="ECO:0000256" key="3">
    <source>
        <dbReference type="SAM" id="MobiDB-lite"/>
    </source>
</evidence>
<feature type="region of interest" description="Disordered" evidence="3">
    <location>
        <begin position="201"/>
        <end position="227"/>
    </location>
</feature>
<keyword evidence="2" id="KW-1133">Transmembrane helix</keyword>
<evidence type="ECO:0000256" key="1">
    <source>
        <dbReference type="ARBA" id="ARBA00005698"/>
    </source>
</evidence>
<feature type="transmembrane region" description="Helical" evidence="2">
    <location>
        <begin position="144"/>
        <end position="165"/>
    </location>
</feature>
<comment type="function">
    <text evidence="2">NDH-1 shuttles electrons from NADH, via FMN and iron-sulfur (Fe-S) centers, to quinones in the respiratory chain. Couples the redox reaction to proton translocation (for every two electrons transferred, four hydrogen ions are translocated across the cytoplasmic membrane), and thus conserves the redox energy in a proton gradient.</text>
</comment>
<dbReference type="PANTHER" id="PTHR33269:SF17">
    <property type="entry name" value="NADH-UBIQUINONE OXIDOREDUCTASE CHAIN 6"/>
    <property type="match status" value="1"/>
</dbReference>
<dbReference type="NCBIfam" id="NF005164">
    <property type="entry name" value="PRK06638.1-4"/>
    <property type="match status" value="1"/>
</dbReference>
<evidence type="ECO:0000256" key="2">
    <source>
        <dbReference type="RuleBase" id="RU004429"/>
    </source>
</evidence>
<organism evidence="4 5">
    <name type="scientific">Roseomonas fluvialis</name>
    <dbReference type="NCBI Taxonomy" id="1750527"/>
    <lineage>
        <taxon>Bacteria</taxon>
        <taxon>Pseudomonadati</taxon>
        <taxon>Pseudomonadota</taxon>
        <taxon>Alphaproteobacteria</taxon>
        <taxon>Acetobacterales</taxon>
        <taxon>Roseomonadaceae</taxon>
        <taxon>Roseomonas</taxon>
    </lineage>
</organism>
<evidence type="ECO:0000313" key="5">
    <source>
        <dbReference type="Proteomes" id="UP000831327"/>
    </source>
</evidence>
<protein>
    <recommendedName>
        <fullName evidence="2">NADH-quinone oxidoreductase subunit J</fullName>
        <ecNumber evidence="2">7.1.1.-</ecNumber>
    </recommendedName>
</protein>
<keyword evidence="2" id="KW-0874">Quinone</keyword>
<name>A0ABN6P1S5_9PROT</name>